<gene>
    <name evidence="3" type="primary">ext1c</name>
    <name evidence="3" type="ORF">SNAT2548_LOCUS1982</name>
</gene>
<name>A0A812HUX5_9DINO</name>
<dbReference type="EMBL" id="CAJNDS010000113">
    <property type="protein sequence ID" value="CAE6961393.1"/>
    <property type="molecule type" value="Genomic_DNA"/>
</dbReference>
<dbReference type="OrthoDB" id="413326at2759"/>
<accession>A0A812HUX5</accession>
<keyword evidence="2" id="KW-0472">Membrane</keyword>
<organism evidence="3 4">
    <name type="scientific">Symbiodinium natans</name>
    <dbReference type="NCBI Taxonomy" id="878477"/>
    <lineage>
        <taxon>Eukaryota</taxon>
        <taxon>Sar</taxon>
        <taxon>Alveolata</taxon>
        <taxon>Dinophyceae</taxon>
        <taxon>Suessiales</taxon>
        <taxon>Symbiodiniaceae</taxon>
        <taxon>Symbiodinium</taxon>
    </lineage>
</organism>
<feature type="transmembrane region" description="Helical" evidence="2">
    <location>
        <begin position="139"/>
        <end position="161"/>
    </location>
</feature>
<proteinExistence type="predicted"/>
<dbReference type="Proteomes" id="UP000604046">
    <property type="component" value="Unassembled WGS sequence"/>
</dbReference>
<keyword evidence="2" id="KW-0812">Transmembrane</keyword>
<protein>
    <submittedName>
        <fullName evidence="3">Ext1c protein</fullName>
    </submittedName>
</protein>
<evidence type="ECO:0000313" key="3">
    <source>
        <dbReference type="EMBL" id="CAE6961393.1"/>
    </source>
</evidence>
<feature type="region of interest" description="Disordered" evidence="1">
    <location>
        <begin position="284"/>
        <end position="324"/>
    </location>
</feature>
<reference evidence="3" key="1">
    <citation type="submission" date="2021-02" db="EMBL/GenBank/DDBJ databases">
        <authorList>
            <person name="Dougan E. K."/>
            <person name="Rhodes N."/>
            <person name="Thang M."/>
            <person name="Chan C."/>
        </authorList>
    </citation>
    <scope>NUCLEOTIDE SEQUENCE</scope>
</reference>
<evidence type="ECO:0000256" key="1">
    <source>
        <dbReference type="SAM" id="MobiDB-lite"/>
    </source>
</evidence>
<evidence type="ECO:0000256" key="2">
    <source>
        <dbReference type="SAM" id="Phobius"/>
    </source>
</evidence>
<evidence type="ECO:0000313" key="4">
    <source>
        <dbReference type="Proteomes" id="UP000604046"/>
    </source>
</evidence>
<dbReference type="AlphaFoldDB" id="A0A812HUX5"/>
<comment type="caution">
    <text evidence="3">The sequence shown here is derived from an EMBL/GenBank/DDBJ whole genome shotgun (WGS) entry which is preliminary data.</text>
</comment>
<feature type="transmembrane region" description="Helical" evidence="2">
    <location>
        <begin position="227"/>
        <end position="247"/>
    </location>
</feature>
<feature type="transmembrane region" description="Helical" evidence="2">
    <location>
        <begin position="60"/>
        <end position="79"/>
    </location>
</feature>
<feature type="compositionally biased region" description="Basic and acidic residues" evidence="1">
    <location>
        <begin position="284"/>
        <end position="293"/>
    </location>
</feature>
<keyword evidence="2" id="KW-1133">Transmembrane helix</keyword>
<keyword evidence="4" id="KW-1185">Reference proteome</keyword>
<sequence>MEDLFSLPFEEWIQQPQVIIGLVMAGITPLAMPALVRSEFCLNSCSSHGWHKDRTYNMEVVRTTGLLWEGSCLFLLVYGCAKYTTAWAMVGVFIYSFVRSMAMIAVTYVLARKRMAQGVTEDTPLEPVSVYTDIEAGTFLKCLSVFVLQMLLYVLLLRWIASKSFIEEDATDEELARYAAGSIVATVQRTMSQGFRSGELEAFWMTYFFGCEGKYRRPYHYPKMRLVMSWIVNDLLSTSVFLLLPLVTMGSDNDMEFVKDCTAVLFISQLDSFEADLGEGHFLHPDTGNRDINPDSESSDAASPKAAATDVGGDALEQSKPVQL</sequence>
<feature type="transmembrane region" description="Helical" evidence="2">
    <location>
        <begin position="85"/>
        <end position="111"/>
    </location>
</feature>